<dbReference type="InterPro" id="IPR018729">
    <property type="entry name" value="DUF2269_transmembrane"/>
</dbReference>
<dbReference type="RefSeq" id="WP_147668870.1">
    <property type="nucleotide sequence ID" value="NZ_VDUW01000010.1"/>
</dbReference>
<dbReference type="Pfam" id="PF10027">
    <property type="entry name" value="DUF2269"/>
    <property type="match status" value="1"/>
</dbReference>
<accession>A0A5C8NKS6</accession>
<gene>
    <name evidence="2" type="ORF">FHP05_12835</name>
</gene>
<proteinExistence type="predicted"/>
<organism evidence="2 3">
    <name type="scientific">Cerasibacillus terrae</name>
    <dbReference type="NCBI Taxonomy" id="2498845"/>
    <lineage>
        <taxon>Bacteria</taxon>
        <taxon>Bacillati</taxon>
        <taxon>Bacillota</taxon>
        <taxon>Bacilli</taxon>
        <taxon>Bacillales</taxon>
        <taxon>Bacillaceae</taxon>
        <taxon>Cerasibacillus</taxon>
    </lineage>
</organism>
<feature type="transmembrane region" description="Helical" evidence="1">
    <location>
        <begin position="129"/>
        <end position="147"/>
    </location>
</feature>
<comment type="caution">
    <text evidence="2">The sequence shown here is derived from an EMBL/GenBank/DDBJ whole genome shotgun (WGS) entry which is preliminary data.</text>
</comment>
<sequence length="150" mass="17110">MSFYSFLLFIHIISAILGLGPGFAMIPIVKNAKNMTELRHAYFIRNRIHIFVMIGGTLLLLTGLGMGILRPSLFTTGWFVVSLILYLLALAIGPIVLSPKSRPIKELLKEHPTEEIPDTYYELAKRLFFYERIENGIFLLVIILMIIKPF</sequence>
<feature type="transmembrane region" description="Helical" evidence="1">
    <location>
        <begin position="75"/>
        <end position="97"/>
    </location>
</feature>
<evidence type="ECO:0000313" key="3">
    <source>
        <dbReference type="Proteomes" id="UP000321574"/>
    </source>
</evidence>
<dbReference type="Proteomes" id="UP000321574">
    <property type="component" value="Unassembled WGS sequence"/>
</dbReference>
<dbReference type="EMBL" id="VDUW01000010">
    <property type="protein sequence ID" value="TXL61760.1"/>
    <property type="molecule type" value="Genomic_DNA"/>
</dbReference>
<keyword evidence="1" id="KW-0812">Transmembrane</keyword>
<dbReference type="AlphaFoldDB" id="A0A5C8NKS6"/>
<evidence type="ECO:0000256" key="1">
    <source>
        <dbReference type="SAM" id="Phobius"/>
    </source>
</evidence>
<dbReference type="OrthoDB" id="1493393at2"/>
<name>A0A5C8NKS6_9BACI</name>
<reference evidence="2 3" key="1">
    <citation type="submission" date="2019-06" db="EMBL/GenBank/DDBJ databases">
        <title>Cerasibacillus sp. nov., isolated from maize field.</title>
        <authorList>
            <person name="Lin S.-Y."/>
            <person name="Tsai C.-F."/>
            <person name="Young C.-C."/>
        </authorList>
    </citation>
    <scope>NUCLEOTIDE SEQUENCE [LARGE SCALE GENOMIC DNA]</scope>
    <source>
        <strain evidence="2 3">CC-CFT480</strain>
    </source>
</reference>
<feature type="transmembrane region" description="Helical" evidence="1">
    <location>
        <begin position="6"/>
        <end position="29"/>
    </location>
</feature>
<protein>
    <submittedName>
        <fullName evidence="2">DUF2269 family protein</fullName>
    </submittedName>
</protein>
<feature type="transmembrane region" description="Helical" evidence="1">
    <location>
        <begin position="50"/>
        <end position="69"/>
    </location>
</feature>
<keyword evidence="3" id="KW-1185">Reference proteome</keyword>
<keyword evidence="1" id="KW-1133">Transmembrane helix</keyword>
<keyword evidence="1" id="KW-0472">Membrane</keyword>
<evidence type="ECO:0000313" key="2">
    <source>
        <dbReference type="EMBL" id="TXL61760.1"/>
    </source>
</evidence>